<sequence>MKIYIRADASVEIGSGHIIRCLTLADRLKPKADIAFICQELQGNLISYIRSRGYSVGVLPPTQGSWQTDAEFTMAYVSNHSSLTVDWLIVDHYGLDARFEAMLNRHVKRVMVIDDLADRPHQCDLLLDQNPYENGEKRYLGLVKSSTTLLLGPEYALLKPEFTGAKTHVSRRSGEVRNVLVSFGGADHTGETVKTLQSLEQLQQIVEDKLCIKVLIGKINAQAERIHTMCARLNNTECYGHVEDVASFMKEADLAIGSGGTTTWERCCLGLPAIVIITADNQMELSEYAARLGVITLLGRAEQVQIGHIRDKVLEFMRNTQQMTMMSEKGFQLVDGLGADRTVEELLIC</sequence>
<dbReference type="GO" id="GO:0016758">
    <property type="term" value="F:hexosyltransferase activity"/>
    <property type="evidence" value="ECO:0007669"/>
    <property type="project" value="InterPro"/>
</dbReference>
<dbReference type="RefSeq" id="WP_130605825.1">
    <property type="nucleotide sequence ID" value="NZ_AP019400.1"/>
</dbReference>
<evidence type="ECO:0000313" key="5">
    <source>
        <dbReference type="EMBL" id="BBI31781.1"/>
    </source>
</evidence>
<dbReference type="KEGG" id="cohn:KCTCHS21_11800"/>
<organism evidence="5 6">
    <name type="scientific">Cohnella abietis</name>
    <dbReference type="NCBI Taxonomy" id="2507935"/>
    <lineage>
        <taxon>Bacteria</taxon>
        <taxon>Bacillati</taxon>
        <taxon>Bacillota</taxon>
        <taxon>Bacilli</taxon>
        <taxon>Bacillales</taxon>
        <taxon>Paenibacillaceae</taxon>
        <taxon>Cohnella</taxon>
    </lineage>
</organism>
<dbReference type="SUPFAM" id="SSF53756">
    <property type="entry name" value="UDP-Glycosyltransferase/glycogen phosphorylase"/>
    <property type="match status" value="1"/>
</dbReference>
<dbReference type="Pfam" id="PF04101">
    <property type="entry name" value="Glyco_tran_28_C"/>
    <property type="match status" value="1"/>
</dbReference>
<feature type="active site" description="Proton acceptor" evidence="2">
    <location>
        <position position="17"/>
    </location>
</feature>
<dbReference type="AlphaFoldDB" id="A0A3T1D146"/>
<keyword evidence="5" id="KW-0378">Hydrolase</keyword>
<accession>A0A3T1D146</accession>
<proteinExistence type="predicted"/>
<dbReference type="NCBIfam" id="TIGR03590">
    <property type="entry name" value="PseG"/>
    <property type="match status" value="1"/>
</dbReference>
<dbReference type="Gene3D" id="3.40.50.2000">
    <property type="entry name" value="Glycogen Phosphorylase B"/>
    <property type="match status" value="1"/>
</dbReference>
<feature type="domain" description="Glycosyl transferase family 28 C-terminal" evidence="4">
    <location>
        <begin position="186"/>
        <end position="329"/>
    </location>
</feature>
<dbReference type="InterPro" id="IPR020023">
    <property type="entry name" value="PseG"/>
</dbReference>
<evidence type="ECO:0000313" key="6">
    <source>
        <dbReference type="Proteomes" id="UP000289856"/>
    </source>
</evidence>
<gene>
    <name evidence="5" type="primary">rkpO</name>
    <name evidence="5" type="ORF">KCTCHS21_11800</name>
</gene>
<protein>
    <submittedName>
        <fullName evidence="5">UDP-2,4-diacetamido-2,4,6-trideoxy-beta-L-altropy ranose hydrolase</fullName>
    </submittedName>
</protein>
<evidence type="ECO:0000259" key="4">
    <source>
        <dbReference type="Pfam" id="PF04101"/>
    </source>
</evidence>
<dbReference type="Proteomes" id="UP000289856">
    <property type="component" value="Chromosome"/>
</dbReference>
<dbReference type="PANTHER" id="PTHR21015">
    <property type="entry name" value="UDP-N-ACETYLGLUCOSAMINE--N-ACETYLMURAMYL-(PENTAPEPTIDE) PYROPHOSPHORYL-UNDECAPRENOL N-ACETYLGLUCOSAMINE TRANSFERASE 1"/>
    <property type="match status" value="1"/>
</dbReference>
<evidence type="ECO:0000256" key="3">
    <source>
        <dbReference type="PIRSR" id="PIRSR620023-2"/>
    </source>
</evidence>
<evidence type="ECO:0000256" key="2">
    <source>
        <dbReference type="PIRSR" id="PIRSR620023-1"/>
    </source>
</evidence>
<dbReference type="OrthoDB" id="9805604at2"/>
<keyword evidence="1" id="KW-0472">Membrane</keyword>
<dbReference type="EMBL" id="AP019400">
    <property type="protein sequence ID" value="BBI31781.1"/>
    <property type="molecule type" value="Genomic_DNA"/>
</dbReference>
<evidence type="ECO:0000256" key="1">
    <source>
        <dbReference type="ARBA" id="ARBA00023136"/>
    </source>
</evidence>
<feature type="binding site" evidence="3">
    <location>
        <position position="265"/>
    </location>
    <ligand>
        <name>substrate</name>
    </ligand>
</feature>
<dbReference type="Gene3D" id="3.40.50.11190">
    <property type="match status" value="1"/>
</dbReference>
<name>A0A3T1D146_9BACL</name>
<dbReference type="PANTHER" id="PTHR21015:SF22">
    <property type="entry name" value="GLYCOSYLTRANSFERASE"/>
    <property type="match status" value="1"/>
</dbReference>
<reference evidence="5 6" key="1">
    <citation type="submission" date="2019-01" db="EMBL/GenBank/DDBJ databases">
        <title>Complete genome sequence of Cohnella hallensis HS21 isolated from Korean fir (Abies koreana) rhizospheric soil.</title>
        <authorList>
            <person name="Jiang L."/>
            <person name="Kang S.W."/>
            <person name="Kim S."/>
            <person name="Jung J."/>
            <person name="Kim C.Y."/>
            <person name="Kim D.H."/>
            <person name="Kim S.W."/>
            <person name="Lee J."/>
        </authorList>
    </citation>
    <scope>NUCLEOTIDE SEQUENCE [LARGE SCALE GENOMIC DNA]</scope>
    <source>
        <strain evidence="5 6">HS21</strain>
    </source>
</reference>
<keyword evidence="6" id="KW-1185">Reference proteome</keyword>
<dbReference type="InterPro" id="IPR007235">
    <property type="entry name" value="Glyco_trans_28_C"/>
</dbReference>
<dbReference type="GO" id="GO:0016787">
    <property type="term" value="F:hydrolase activity"/>
    <property type="evidence" value="ECO:0007669"/>
    <property type="project" value="UniProtKB-KW"/>
</dbReference>